<comment type="caution">
    <text evidence="4">The sequence shown here is derived from an EMBL/GenBank/DDBJ whole genome shotgun (WGS) entry which is preliminary data.</text>
</comment>
<dbReference type="PROSITE" id="PS50835">
    <property type="entry name" value="IG_LIKE"/>
    <property type="match status" value="1"/>
</dbReference>
<feature type="transmembrane region" description="Helical" evidence="2">
    <location>
        <begin position="901"/>
        <end position="924"/>
    </location>
</feature>
<dbReference type="InterPro" id="IPR003599">
    <property type="entry name" value="Ig_sub"/>
</dbReference>
<feature type="region of interest" description="Disordered" evidence="1">
    <location>
        <begin position="930"/>
        <end position="1019"/>
    </location>
</feature>
<dbReference type="InterPro" id="IPR013783">
    <property type="entry name" value="Ig-like_fold"/>
</dbReference>
<evidence type="ECO:0000256" key="2">
    <source>
        <dbReference type="SAM" id="Phobius"/>
    </source>
</evidence>
<keyword evidence="2" id="KW-0812">Transmembrane</keyword>
<protein>
    <recommendedName>
        <fullName evidence="3">Ig-like domain-containing protein</fullName>
    </recommendedName>
</protein>
<dbReference type="Proteomes" id="UP001152622">
    <property type="component" value="Chromosome 24"/>
</dbReference>
<dbReference type="InterPro" id="IPR036179">
    <property type="entry name" value="Ig-like_dom_sf"/>
</dbReference>
<sequence length="1082" mass="121890">MDPFARLFLYGLCFQGAIFCVTWAWSVTVPREIEGMVGSCLVIPCRFSYSEYPPKNKGRVVWYQYVNRGYPLVCDPQNTNEVIEKFRGKTFLDGSPYNGYCSLKIYPLDWLHQDEKVYAWVDPGYVTYRYFPFYDKAVKIHVRNGADKPAIYFVGIPKVGQQITIQCTTYHTCRPHPPTLNVNVEGYDGTPKVYHQEVHEGKWKITMEQTWILENAHQTITCDVRHPGGQRASRTVSLKGQCSVSKVTINPNLEEFLEGVEKNVVCSVFYTCQEHRPDLSWNYGNMKVSSNFNKRGSGSWESRSILTFKASASDHNKALKCIAKFTNGQIQDGYITLQVKRAMFSLGWSFSMPSQVTGLRGSCLVIPCKFEYISPLPSDLKVMWYKYATEGYPVVYDPEHPDDVISDFKGKTYQYGSSTDKKCSLKISPLELSHHKQRLYTWVDPKPISSYHRQNYQDKTVELYVTDRVDEPEILIIGTPKVGGQISVQCSVYHTCPGTPPTLSLIGPPGKGGVSETQVQDVKWKTTREQTWVIVEDQQTVSCRVQHPGGRAAQAKINIQAECSVGEIIIIHKPEEFLEGVVENITCSVFYACSKQRPAIMWNYKDMQTSSATTRLAPTNWQTLSSIMFIASTDDHGKTLTCTAEFPDGKMPKTSINLQVKKYEPPEPKMPPAGPDPNGTSSISHIWAAKVSPTISALTLSCVVVPCAFQKEGEYPVTELSGMWHTRDGGYVYHNGQSRVLDNFKGRTRLVGNLDQQNCTMEIDKVKPHDNGPFCFRAEKGMDKYNFNNSCVFLVMKASPNKPVMTPLPEEIEEGSAFSVTCSVEHTCPSHPPAFAWNVKGGKTTSSHTQSSPSIWQTSSTLTFIPAGNNYEEELTCSATFWRGKRQDSSASLNVKRKQSLLPILLPAAAAALVTLALCVGAVMCTKRCSRKGNDEHPVRPPRPKNQRSLWKRLSRGHECNTASWDVGNTGHRGLPSDFQGRPPRTEERASFWRRFSRRNPNDLLDRPPRPEKRRSIWSRFSRQQHGYRAEQNVGYKANNESLVGNILTKSKPRCPSPESNLKSSHAAKHRNDDGDNIYGNM</sequence>
<proteinExistence type="predicted"/>
<dbReference type="AlphaFoldDB" id="A0A9Q1E5W6"/>
<dbReference type="PANTHER" id="PTHR46484">
    <property type="entry name" value="SI:CH211-171H4.5-RELATED"/>
    <property type="match status" value="1"/>
</dbReference>
<evidence type="ECO:0000313" key="4">
    <source>
        <dbReference type="EMBL" id="KAJ8332798.1"/>
    </source>
</evidence>
<dbReference type="OrthoDB" id="10039395at2759"/>
<dbReference type="PANTHER" id="PTHR46484:SF7">
    <property type="entry name" value="MYELIN-ASSOCIATED GLYCOPROTEIN-LIKE-RELATED"/>
    <property type="match status" value="1"/>
</dbReference>
<reference evidence="4" key="1">
    <citation type="journal article" date="2023" name="Science">
        <title>Genome structures resolve the early diversification of teleost fishes.</title>
        <authorList>
            <person name="Parey E."/>
            <person name="Louis A."/>
            <person name="Montfort J."/>
            <person name="Bouchez O."/>
            <person name="Roques C."/>
            <person name="Iampietro C."/>
            <person name="Lluch J."/>
            <person name="Castinel A."/>
            <person name="Donnadieu C."/>
            <person name="Desvignes T."/>
            <person name="Floi Bucao C."/>
            <person name="Jouanno E."/>
            <person name="Wen M."/>
            <person name="Mejri S."/>
            <person name="Dirks R."/>
            <person name="Jansen H."/>
            <person name="Henkel C."/>
            <person name="Chen W.J."/>
            <person name="Zahm M."/>
            <person name="Cabau C."/>
            <person name="Klopp C."/>
            <person name="Thompson A.W."/>
            <person name="Robinson-Rechavi M."/>
            <person name="Braasch I."/>
            <person name="Lecointre G."/>
            <person name="Bobe J."/>
            <person name="Postlethwait J.H."/>
            <person name="Berthelot C."/>
            <person name="Roest Crollius H."/>
            <person name="Guiguen Y."/>
        </authorList>
    </citation>
    <scope>NUCLEOTIDE SEQUENCE</scope>
    <source>
        <strain evidence="4">WJC10195</strain>
    </source>
</reference>
<dbReference type="SUPFAM" id="SSF48726">
    <property type="entry name" value="Immunoglobulin"/>
    <property type="match status" value="7"/>
</dbReference>
<dbReference type="EMBL" id="JAINUF010000024">
    <property type="protein sequence ID" value="KAJ8332798.1"/>
    <property type="molecule type" value="Genomic_DNA"/>
</dbReference>
<keyword evidence="5" id="KW-1185">Reference proteome</keyword>
<keyword evidence="2" id="KW-1133">Transmembrane helix</keyword>
<name>A0A9Q1E5W6_SYNKA</name>
<feature type="compositionally biased region" description="Basic and acidic residues" evidence="1">
    <location>
        <begin position="1000"/>
        <end position="1015"/>
    </location>
</feature>
<evidence type="ECO:0000256" key="1">
    <source>
        <dbReference type="SAM" id="MobiDB-lite"/>
    </source>
</evidence>
<dbReference type="InterPro" id="IPR007110">
    <property type="entry name" value="Ig-like_dom"/>
</dbReference>
<evidence type="ECO:0000259" key="3">
    <source>
        <dbReference type="PROSITE" id="PS50835"/>
    </source>
</evidence>
<feature type="compositionally biased region" description="Basic residues" evidence="1">
    <location>
        <begin position="940"/>
        <end position="955"/>
    </location>
</feature>
<gene>
    <name evidence="4" type="ORF">SKAU_G00416940</name>
</gene>
<dbReference type="SMART" id="SM00409">
    <property type="entry name" value="IG"/>
    <property type="match status" value="5"/>
</dbReference>
<feature type="domain" description="Ig-like" evidence="3">
    <location>
        <begin position="803"/>
        <end position="894"/>
    </location>
</feature>
<feature type="region of interest" description="Disordered" evidence="1">
    <location>
        <begin position="1050"/>
        <end position="1082"/>
    </location>
</feature>
<accession>A0A9Q1E5W6</accession>
<dbReference type="Gene3D" id="2.60.40.10">
    <property type="entry name" value="Immunoglobulins"/>
    <property type="match status" value="8"/>
</dbReference>
<organism evidence="4 5">
    <name type="scientific">Synaphobranchus kaupii</name>
    <name type="common">Kaup's arrowtooth eel</name>
    <dbReference type="NCBI Taxonomy" id="118154"/>
    <lineage>
        <taxon>Eukaryota</taxon>
        <taxon>Metazoa</taxon>
        <taxon>Chordata</taxon>
        <taxon>Craniata</taxon>
        <taxon>Vertebrata</taxon>
        <taxon>Euteleostomi</taxon>
        <taxon>Actinopterygii</taxon>
        <taxon>Neopterygii</taxon>
        <taxon>Teleostei</taxon>
        <taxon>Anguilliformes</taxon>
        <taxon>Synaphobranchidae</taxon>
        <taxon>Synaphobranchus</taxon>
    </lineage>
</organism>
<evidence type="ECO:0000313" key="5">
    <source>
        <dbReference type="Proteomes" id="UP001152622"/>
    </source>
</evidence>
<feature type="transmembrane region" description="Helical" evidence="2">
    <location>
        <begin position="7"/>
        <end position="26"/>
    </location>
</feature>
<keyword evidence="2" id="KW-0472">Membrane</keyword>